<dbReference type="RefSeq" id="WP_128465997.1">
    <property type="nucleotide sequence ID" value="NZ_CP035108.1"/>
</dbReference>
<dbReference type="PANTHER" id="PTHR33164">
    <property type="entry name" value="TRANSCRIPTIONAL REGULATOR, MARR FAMILY"/>
    <property type="match status" value="1"/>
</dbReference>
<dbReference type="SUPFAM" id="SSF46785">
    <property type="entry name" value="Winged helix' DNA-binding domain"/>
    <property type="match status" value="1"/>
</dbReference>
<dbReference type="Gene3D" id="1.10.10.10">
    <property type="entry name" value="Winged helix-like DNA-binding domain superfamily/Winged helix DNA-binding domain"/>
    <property type="match status" value="1"/>
</dbReference>
<dbReference type="InterPro" id="IPR000835">
    <property type="entry name" value="HTH_MarR-typ"/>
</dbReference>
<dbReference type="SMART" id="SM00347">
    <property type="entry name" value="HTH_MARR"/>
    <property type="match status" value="1"/>
</dbReference>
<gene>
    <name evidence="2" type="ORF">EP073_04610</name>
</gene>
<dbReference type="InterPro" id="IPR036390">
    <property type="entry name" value="WH_DNA-bd_sf"/>
</dbReference>
<dbReference type="PANTHER" id="PTHR33164:SF43">
    <property type="entry name" value="HTH-TYPE TRANSCRIPTIONAL REPRESSOR YETL"/>
    <property type="match status" value="1"/>
</dbReference>
<accession>A0A410JWX8</accession>
<dbReference type="InterPro" id="IPR036388">
    <property type="entry name" value="WH-like_DNA-bd_sf"/>
</dbReference>
<dbReference type="InterPro" id="IPR039422">
    <property type="entry name" value="MarR/SlyA-like"/>
</dbReference>
<reference evidence="2 3" key="1">
    <citation type="submission" date="2019-01" db="EMBL/GenBank/DDBJ databases">
        <title>Geovibrio thiophilus DSM 11263, complete genome.</title>
        <authorList>
            <person name="Spring S."/>
            <person name="Bunk B."/>
            <person name="Sproer C."/>
        </authorList>
    </citation>
    <scope>NUCLEOTIDE SEQUENCE [LARGE SCALE GENOMIC DNA]</scope>
    <source>
        <strain evidence="2 3">DSM 11263</strain>
    </source>
</reference>
<dbReference type="Pfam" id="PF01047">
    <property type="entry name" value="MarR"/>
    <property type="match status" value="1"/>
</dbReference>
<proteinExistence type="predicted"/>
<feature type="domain" description="HTH marR-type" evidence="1">
    <location>
        <begin position="1"/>
        <end position="136"/>
    </location>
</feature>
<dbReference type="GO" id="GO:0006950">
    <property type="term" value="P:response to stress"/>
    <property type="evidence" value="ECO:0007669"/>
    <property type="project" value="TreeGrafter"/>
</dbReference>
<dbReference type="OrthoDB" id="1551170at2"/>
<dbReference type="Proteomes" id="UP000287502">
    <property type="component" value="Chromosome"/>
</dbReference>
<evidence type="ECO:0000313" key="3">
    <source>
        <dbReference type="Proteomes" id="UP000287502"/>
    </source>
</evidence>
<dbReference type="AlphaFoldDB" id="A0A410JWX8"/>
<dbReference type="PROSITE" id="PS50995">
    <property type="entry name" value="HTH_MARR_2"/>
    <property type="match status" value="1"/>
</dbReference>
<name>A0A410JWX8_9BACT</name>
<evidence type="ECO:0000259" key="1">
    <source>
        <dbReference type="PROSITE" id="PS50995"/>
    </source>
</evidence>
<dbReference type="EMBL" id="CP035108">
    <property type="protein sequence ID" value="QAR32710.1"/>
    <property type="molecule type" value="Genomic_DNA"/>
</dbReference>
<organism evidence="2 3">
    <name type="scientific">Geovibrio thiophilus</name>
    <dbReference type="NCBI Taxonomy" id="139438"/>
    <lineage>
        <taxon>Bacteria</taxon>
        <taxon>Pseudomonadati</taxon>
        <taxon>Deferribacterota</taxon>
        <taxon>Deferribacteres</taxon>
        <taxon>Deferribacterales</taxon>
        <taxon>Geovibrionaceae</taxon>
        <taxon>Geovibrio</taxon>
    </lineage>
</organism>
<sequence length="139" mass="15234">MEGHTPKKCLYAASMGFARQISKLAEECFSETGMNPSQAFLLMLAADEPGINPTKAAELLALAPSTITRFADGLERKGYITRSRCGKSAEIYATEKGREMTAKITEAAQKLYEMYSEKLGRSEADNLAQLISDAAEKMR</sequence>
<dbReference type="GO" id="GO:0003700">
    <property type="term" value="F:DNA-binding transcription factor activity"/>
    <property type="evidence" value="ECO:0007669"/>
    <property type="project" value="InterPro"/>
</dbReference>
<protein>
    <submittedName>
        <fullName evidence="2">MarR family transcriptional regulator</fullName>
    </submittedName>
</protein>
<evidence type="ECO:0000313" key="2">
    <source>
        <dbReference type="EMBL" id="QAR32710.1"/>
    </source>
</evidence>
<dbReference type="KEGG" id="gtl:EP073_04610"/>
<keyword evidence="3" id="KW-1185">Reference proteome</keyword>